<keyword evidence="4" id="KW-0808">Transferase</keyword>
<accession>A0A7J6MMI1</accession>
<dbReference type="SUPFAM" id="SSF56112">
    <property type="entry name" value="Protein kinase-like (PK-like)"/>
    <property type="match status" value="1"/>
</dbReference>
<feature type="region of interest" description="Disordered" evidence="5">
    <location>
        <begin position="1"/>
        <end position="22"/>
    </location>
</feature>
<dbReference type="PROSITE" id="PS50011">
    <property type="entry name" value="PROTEIN_KINASE_DOM"/>
    <property type="match status" value="1"/>
</dbReference>
<dbReference type="OrthoDB" id="430457at2759"/>
<keyword evidence="4" id="KW-0723">Serine/threonine-protein kinase</keyword>
<dbReference type="GO" id="GO:0007165">
    <property type="term" value="P:signal transduction"/>
    <property type="evidence" value="ECO:0007669"/>
    <property type="project" value="TreeGrafter"/>
</dbReference>
<dbReference type="PANTHER" id="PTHR23257:SF706">
    <property type="entry name" value="PROTO-ONCOGENE SERINE_THREONINE-PROTEIN KINASE MOS"/>
    <property type="match status" value="1"/>
</dbReference>
<evidence type="ECO:0000256" key="1">
    <source>
        <dbReference type="ARBA" id="ARBA00022741"/>
    </source>
</evidence>
<protein>
    <recommendedName>
        <fullName evidence="6">Protein kinase domain-containing protein</fullName>
    </recommendedName>
</protein>
<name>A0A7J6MMI1_PERCH</name>
<feature type="binding site" evidence="3">
    <location>
        <position position="53"/>
    </location>
    <ligand>
        <name>ATP</name>
        <dbReference type="ChEBI" id="CHEBI:30616"/>
    </ligand>
</feature>
<evidence type="ECO:0000313" key="7">
    <source>
        <dbReference type="EMBL" id="KAF4672792.1"/>
    </source>
</evidence>
<evidence type="ECO:0000256" key="5">
    <source>
        <dbReference type="SAM" id="MobiDB-lite"/>
    </source>
</evidence>
<dbReference type="CDD" id="cd00180">
    <property type="entry name" value="PKc"/>
    <property type="match status" value="1"/>
</dbReference>
<evidence type="ECO:0000313" key="8">
    <source>
        <dbReference type="Proteomes" id="UP000591131"/>
    </source>
</evidence>
<keyword evidence="4" id="KW-0418">Kinase</keyword>
<dbReference type="AlphaFoldDB" id="A0A7J6MMI1"/>
<sequence>MISQVQMSRAPDPSSLPLRGHYQQHHHPGYLGGGTFGYVCSGMVHGNNRCAIKVSRGLGRSPAMGGQDPQFVREVTTLSKLQSHPNIVTMLGFVAAGQADDEDAAAAGQGSCLIVMEEMATSLQAVIEGVGPLPVPSTLTRIGILRDVSSALHFMHSQGYVHRDIKPANVLLSHSYIAKLCDFGGCFTVKELDNGAATAACATVEYACPNHPLCQQCSCDIYSLGLVMVQVVYLIDIYRAKDRLNLRDPPNAQLADMMDVADACVRGYLQIAF</sequence>
<evidence type="ECO:0000259" key="6">
    <source>
        <dbReference type="PROSITE" id="PS50011"/>
    </source>
</evidence>
<dbReference type="Pfam" id="PF00069">
    <property type="entry name" value="Pkinase"/>
    <property type="match status" value="1"/>
</dbReference>
<dbReference type="InterPro" id="IPR011009">
    <property type="entry name" value="Kinase-like_dom_sf"/>
</dbReference>
<dbReference type="GO" id="GO:0004674">
    <property type="term" value="F:protein serine/threonine kinase activity"/>
    <property type="evidence" value="ECO:0007669"/>
    <property type="project" value="UniProtKB-KW"/>
</dbReference>
<dbReference type="Proteomes" id="UP000591131">
    <property type="component" value="Unassembled WGS sequence"/>
</dbReference>
<dbReference type="Gene3D" id="1.10.510.10">
    <property type="entry name" value="Transferase(Phosphotransferase) domain 1"/>
    <property type="match status" value="1"/>
</dbReference>
<proteinExistence type="inferred from homology"/>
<dbReference type="InterPro" id="IPR050167">
    <property type="entry name" value="Ser_Thr_protein_kinase"/>
</dbReference>
<dbReference type="GO" id="GO:0005524">
    <property type="term" value="F:ATP binding"/>
    <property type="evidence" value="ECO:0007669"/>
    <property type="project" value="UniProtKB-UniRule"/>
</dbReference>
<comment type="caution">
    <text evidence="7">The sequence shown here is derived from an EMBL/GenBank/DDBJ whole genome shotgun (WGS) entry which is preliminary data.</text>
</comment>
<keyword evidence="8" id="KW-1185">Reference proteome</keyword>
<dbReference type="InterPro" id="IPR008271">
    <property type="entry name" value="Ser/Thr_kinase_AS"/>
</dbReference>
<evidence type="ECO:0000256" key="4">
    <source>
        <dbReference type="RuleBase" id="RU000304"/>
    </source>
</evidence>
<dbReference type="SMART" id="SM00220">
    <property type="entry name" value="S_TKc"/>
    <property type="match status" value="1"/>
</dbReference>
<organism evidence="7 8">
    <name type="scientific">Perkinsus chesapeaki</name>
    <name type="common">Clam parasite</name>
    <name type="synonym">Perkinsus andrewsi</name>
    <dbReference type="NCBI Taxonomy" id="330153"/>
    <lineage>
        <taxon>Eukaryota</taxon>
        <taxon>Sar</taxon>
        <taxon>Alveolata</taxon>
        <taxon>Perkinsozoa</taxon>
        <taxon>Perkinsea</taxon>
        <taxon>Perkinsida</taxon>
        <taxon>Perkinsidae</taxon>
        <taxon>Perkinsus</taxon>
    </lineage>
</organism>
<evidence type="ECO:0000256" key="2">
    <source>
        <dbReference type="ARBA" id="ARBA00022840"/>
    </source>
</evidence>
<comment type="similarity">
    <text evidence="4">Belongs to the protein kinase superfamily.</text>
</comment>
<gene>
    <name evidence="7" type="ORF">FOL47_011371</name>
</gene>
<dbReference type="PROSITE" id="PS00107">
    <property type="entry name" value="PROTEIN_KINASE_ATP"/>
    <property type="match status" value="1"/>
</dbReference>
<dbReference type="PANTHER" id="PTHR23257">
    <property type="entry name" value="SERINE-THREONINE PROTEIN KINASE"/>
    <property type="match status" value="1"/>
</dbReference>
<dbReference type="InterPro" id="IPR017441">
    <property type="entry name" value="Protein_kinase_ATP_BS"/>
</dbReference>
<reference evidence="7 8" key="1">
    <citation type="submission" date="2020-04" db="EMBL/GenBank/DDBJ databases">
        <title>Perkinsus chesapeaki whole genome sequence.</title>
        <authorList>
            <person name="Bogema D.R."/>
        </authorList>
    </citation>
    <scope>NUCLEOTIDE SEQUENCE [LARGE SCALE GENOMIC DNA]</scope>
    <source>
        <strain evidence="7">ATCC PRA-425</strain>
    </source>
</reference>
<dbReference type="GO" id="GO:0005737">
    <property type="term" value="C:cytoplasm"/>
    <property type="evidence" value="ECO:0007669"/>
    <property type="project" value="TreeGrafter"/>
</dbReference>
<feature type="domain" description="Protein kinase" evidence="6">
    <location>
        <begin position="25"/>
        <end position="273"/>
    </location>
</feature>
<dbReference type="InterPro" id="IPR000719">
    <property type="entry name" value="Prot_kinase_dom"/>
</dbReference>
<keyword evidence="1 3" id="KW-0547">Nucleotide-binding</keyword>
<dbReference type="PROSITE" id="PS00108">
    <property type="entry name" value="PROTEIN_KINASE_ST"/>
    <property type="match status" value="1"/>
</dbReference>
<dbReference type="EMBL" id="JAAPAO010000099">
    <property type="protein sequence ID" value="KAF4672792.1"/>
    <property type="molecule type" value="Genomic_DNA"/>
</dbReference>
<keyword evidence="2 3" id="KW-0067">ATP-binding</keyword>
<evidence type="ECO:0000256" key="3">
    <source>
        <dbReference type="PROSITE-ProRule" id="PRU10141"/>
    </source>
</evidence>